<evidence type="ECO:0000256" key="5">
    <source>
        <dbReference type="ARBA" id="ARBA00022989"/>
    </source>
</evidence>
<dbReference type="SUPFAM" id="SSF103473">
    <property type="entry name" value="MFS general substrate transporter"/>
    <property type="match status" value="1"/>
</dbReference>
<dbReference type="InterPro" id="IPR036259">
    <property type="entry name" value="MFS_trans_sf"/>
</dbReference>
<dbReference type="AlphaFoldDB" id="A0AAV1RTJ8"/>
<sequence>MAAGGFVTSDVENYPEKVTWDAVIACILGAMVANFSDMALEVQSKNTNDPWWLHLSHGGIINAVAVDILVSIAGRILIGLGVGFTTQNFVLFVLIAVCASYLLEMAPSSYCGAFTNIPGGLGWQISLGSAPIPALFISGSAFFLPNTPNSFLELGKTEKAREKLRQVRSASDNDIEPEFQALVNVI</sequence>
<keyword evidence="4 7" id="KW-0812">Transmembrane</keyword>
<dbReference type="Gene3D" id="1.20.1250.20">
    <property type="entry name" value="MFS general substrate transporter like domains"/>
    <property type="match status" value="1"/>
</dbReference>
<dbReference type="PANTHER" id="PTHR23500">
    <property type="entry name" value="SOLUTE CARRIER FAMILY 2, FACILITATED GLUCOSE TRANSPORTER"/>
    <property type="match status" value="1"/>
</dbReference>
<dbReference type="InterPro" id="IPR005828">
    <property type="entry name" value="MFS_sugar_transport-like"/>
</dbReference>
<protein>
    <submittedName>
        <fullName evidence="8">Uncharacterized protein</fullName>
    </submittedName>
</protein>
<keyword evidence="5 7" id="KW-1133">Transmembrane helix</keyword>
<evidence type="ECO:0000313" key="8">
    <source>
        <dbReference type="EMBL" id="CAK7338978.1"/>
    </source>
</evidence>
<dbReference type="Pfam" id="PF00083">
    <property type="entry name" value="Sugar_tr"/>
    <property type="match status" value="1"/>
</dbReference>
<evidence type="ECO:0000256" key="3">
    <source>
        <dbReference type="ARBA" id="ARBA00022448"/>
    </source>
</evidence>
<evidence type="ECO:0000256" key="6">
    <source>
        <dbReference type="ARBA" id="ARBA00023136"/>
    </source>
</evidence>
<proteinExistence type="inferred from homology"/>
<name>A0AAV1RTJ8_9ROSI</name>
<dbReference type="Proteomes" id="UP001314170">
    <property type="component" value="Unassembled WGS sequence"/>
</dbReference>
<comment type="subcellular location">
    <subcellularLocation>
        <location evidence="1">Membrane</location>
    </subcellularLocation>
</comment>
<dbReference type="GO" id="GO:0015144">
    <property type="term" value="F:carbohydrate transmembrane transporter activity"/>
    <property type="evidence" value="ECO:0007669"/>
    <property type="project" value="InterPro"/>
</dbReference>
<comment type="caution">
    <text evidence="8">The sequence shown here is derived from an EMBL/GenBank/DDBJ whole genome shotgun (WGS) entry which is preliminary data.</text>
</comment>
<evidence type="ECO:0000256" key="1">
    <source>
        <dbReference type="ARBA" id="ARBA00004370"/>
    </source>
</evidence>
<feature type="transmembrane region" description="Helical" evidence="7">
    <location>
        <begin position="77"/>
        <end position="103"/>
    </location>
</feature>
<evidence type="ECO:0000256" key="7">
    <source>
        <dbReference type="SAM" id="Phobius"/>
    </source>
</evidence>
<keyword evidence="3" id="KW-0813">Transport</keyword>
<organism evidence="8 9">
    <name type="scientific">Dovyalis caffra</name>
    <dbReference type="NCBI Taxonomy" id="77055"/>
    <lineage>
        <taxon>Eukaryota</taxon>
        <taxon>Viridiplantae</taxon>
        <taxon>Streptophyta</taxon>
        <taxon>Embryophyta</taxon>
        <taxon>Tracheophyta</taxon>
        <taxon>Spermatophyta</taxon>
        <taxon>Magnoliopsida</taxon>
        <taxon>eudicotyledons</taxon>
        <taxon>Gunneridae</taxon>
        <taxon>Pentapetalae</taxon>
        <taxon>rosids</taxon>
        <taxon>fabids</taxon>
        <taxon>Malpighiales</taxon>
        <taxon>Salicaceae</taxon>
        <taxon>Flacourtieae</taxon>
        <taxon>Dovyalis</taxon>
    </lineage>
</organism>
<evidence type="ECO:0000256" key="4">
    <source>
        <dbReference type="ARBA" id="ARBA00022692"/>
    </source>
</evidence>
<dbReference type="EMBL" id="CAWUPB010001156">
    <property type="protein sequence ID" value="CAK7338978.1"/>
    <property type="molecule type" value="Genomic_DNA"/>
</dbReference>
<dbReference type="GO" id="GO:0016020">
    <property type="term" value="C:membrane"/>
    <property type="evidence" value="ECO:0007669"/>
    <property type="project" value="UniProtKB-SubCell"/>
</dbReference>
<gene>
    <name evidence="8" type="ORF">DCAF_LOCUS14026</name>
</gene>
<evidence type="ECO:0000256" key="2">
    <source>
        <dbReference type="ARBA" id="ARBA00010992"/>
    </source>
</evidence>
<dbReference type="PANTHER" id="PTHR23500:SF567">
    <property type="entry name" value="SUGAR TRANSPORT PROTEIN 12-LIKE"/>
    <property type="match status" value="1"/>
</dbReference>
<keyword evidence="9" id="KW-1185">Reference proteome</keyword>
<accession>A0AAV1RTJ8</accession>
<feature type="transmembrane region" description="Helical" evidence="7">
    <location>
        <begin position="123"/>
        <end position="144"/>
    </location>
</feature>
<dbReference type="InterPro" id="IPR045262">
    <property type="entry name" value="STP/PLT_plant"/>
</dbReference>
<reference evidence="8 9" key="1">
    <citation type="submission" date="2024-01" db="EMBL/GenBank/DDBJ databases">
        <authorList>
            <person name="Waweru B."/>
        </authorList>
    </citation>
    <scope>NUCLEOTIDE SEQUENCE [LARGE SCALE GENOMIC DNA]</scope>
</reference>
<comment type="similarity">
    <text evidence="2">Belongs to the major facilitator superfamily. Sugar transporter (TC 2.A.1.1) family.</text>
</comment>
<evidence type="ECO:0000313" key="9">
    <source>
        <dbReference type="Proteomes" id="UP001314170"/>
    </source>
</evidence>
<keyword evidence="6 7" id="KW-0472">Membrane</keyword>